<accession>A0A392PMQ9</accession>
<organism evidence="2 3">
    <name type="scientific">Trifolium medium</name>
    <dbReference type="NCBI Taxonomy" id="97028"/>
    <lineage>
        <taxon>Eukaryota</taxon>
        <taxon>Viridiplantae</taxon>
        <taxon>Streptophyta</taxon>
        <taxon>Embryophyta</taxon>
        <taxon>Tracheophyta</taxon>
        <taxon>Spermatophyta</taxon>
        <taxon>Magnoliopsida</taxon>
        <taxon>eudicotyledons</taxon>
        <taxon>Gunneridae</taxon>
        <taxon>Pentapetalae</taxon>
        <taxon>rosids</taxon>
        <taxon>fabids</taxon>
        <taxon>Fabales</taxon>
        <taxon>Fabaceae</taxon>
        <taxon>Papilionoideae</taxon>
        <taxon>50 kb inversion clade</taxon>
        <taxon>NPAAA clade</taxon>
        <taxon>Hologalegina</taxon>
        <taxon>IRL clade</taxon>
        <taxon>Trifolieae</taxon>
        <taxon>Trifolium</taxon>
    </lineage>
</organism>
<sequence>PTSEEQASSSRLEESLEEGNYNPELEELMKMIEQDAMKFNKSYGKMKASIVQADESFSDNYLSEPLLILGKLTMFGSATKFKITPY</sequence>
<feature type="region of interest" description="Disordered" evidence="1">
    <location>
        <begin position="1"/>
        <end position="21"/>
    </location>
</feature>
<dbReference type="Proteomes" id="UP000265520">
    <property type="component" value="Unassembled WGS sequence"/>
</dbReference>
<evidence type="ECO:0000256" key="1">
    <source>
        <dbReference type="SAM" id="MobiDB-lite"/>
    </source>
</evidence>
<feature type="non-terminal residue" evidence="2">
    <location>
        <position position="1"/>
    </location>
</feature>
<dbReference type="EMBL" id="LXQA010086914">
    <property type="protein sequence ID" value="MCI13104.1"/>
    <property type="molecule type" value="Genomic_DNA"/>
</dbReference>
<evidence type="ECO:0000313" key="2">
    <source>
        <dbReference type="EMBL" id="MCI13104.1"/>
    </source>
</evidence>
<evidence type="ECO:0000313" key="3">
    <source>
        <dbReference type="Proteomes" id="UP000265520"/>
    </source>
</evidence>
<feature type="non-terminal residue" evidence="2">
    <location>
        <position position="86"/>
    </location>
</feature>
<reference evidence="2 3" key="1">
    <citation type="journal article" date="2018" name="Front. Plant Sci.">
        <title>Red Clover (Trifolium pratense) and Zigzag Clover (T. medium) - A Picture of Genomic Similarities and Differences.</title>
        <authorList>
            <person name="Dluhosova J."/>
            <person name="Istvanek J."/>
            <person name="Nedelnik J."/>
            <person name="Repkova J."/>
        </authorList>
    </citation>
    <scope>NUCLEOTIDE SEQUENCE [LARGE SCALE GENOMIC DNA]</scope>
    <source>
        <strain evidence="3">cv. 10/8</strain>
        <tissue evidence="2">Leaf</tissue>
    </source>
</reference>
<comment type="caution">
    <text evidence="2">The sequence shown here is derived from an EMBL/GenBank/DDBJ whole genome shotgun (WGS) entry which is preliminary data.</text>
</comment>
<name>A0A392PMQ9_9FABA</name>
<proteinExistence type="predicted"/>
<feature type="compositionally biased region" description="Low complexity" evidence="1">
    <location>
        <begin position="1"/>
        <end position="10"/>
    </location>
</feature>
<keyword evidence="3" id="KW-1185">Reference proteome</keyword>
<dbReference type="AlphaFoldDB" id="A0A392PMQ9"/>
<protein>
    <submittedName>
        <fullName evidence="2">NBS-containing resistance-like protein</fullName>
    </submittedName>
</protein>